<accession>A0A1M5ZHQ6</accession>
<sequence>MKNTIDKSIKMLSELTAYFYKLGATSLDIETCNENSIKIKISGKTDNFTSSDLEDINRVLSVPRLHEIEEYYWELNGDFHSSSELSLLGMMIDHFEINYKNNLLTISVERYN</sequence>
<dbReference type="EMBL" id="FQXU01000009">
    <property type="protein sequence ID" value="SHI23742.1"/>
    <property type="molecule type" value="Genomic_DNA"/>
</dbReference>
<dbReference type="AlphaFoldDB" id="A0A1M5ZHQ6"/>
<evidence type="ECO:0000313" key="1">
    <source>
        <dbReference type="EMBL" id="SHI23742.1"/>
    </source>
</evidence>
<dbReference type="RefSeq" id="WP_073020578.1">
    <property type="nucleotide sequence ID" value="NZ_FQXU01000009.1"/>
</dbReference>
<reference evidence="1 2" key="1">
    <citation type="submission" date="2016-11" db="EMBL/GenBank/DDBJ databases">
        <authorList>
            <person name="Jaros S."/>
            <person name="Januszkiewicz K."/>
            <person name="Wedrychowicz H."/>
        </authorList>
    </citation>
    <scope>NUCLEOTIDE SEQUENCE [LARGE SCALE GENOMIC DNA]</scope>
    <source>
        <strain evidence="1 2">DSM 6191</strain>
    </source>
</reference>
<proteinExistence type="predicted"/>
<protein>
    <submittedName>
        <fullName evidence="1">Uncharacterized protein</fullName>
    </submittedName>
</protein>
<gene>
    <name evidence="1" type="ORF">SAMN02745941_02939</name>
</gene>
<evidence type="ECO:0000313" key="2">
    <source>
        <dbReference type="Proteomes" id="UP000184241"/>
    </source>
</evidence>
<dbReference type="Proteomes" id="UP000184241">
    <property type="component" value="Unassembled WGS sequence"/>
</dbReference>
<name>A0A1M5ZHQ6_9CLOT</name>
<organism evidence="1 2">
    <name type="scientific">Clostridium intestinale DSM 6191</name>
    <dbReference type="NCBI Taxonomy" id="1121320"/>
    <lineage>
        <taxon>Bacteria</taxon>
        <taxon>Bacillati</taxon>
        <taxon>Bacillota</taxon>
        <taxon>Clostridia</taxon>
        <taxon>Eubacteriales</taxon>
        <taxon>Clostridiaceae</taxon>
        <taxon>Clostridium</taxon>
    </lineage>
</organism>